<comment type="similarity">
    <text evidence="1 3">Belongs to the SH3BP5 family.</text>
</comment>
<dbReference type="EnsemblMetazoa" id="CJA04612.1">
    <property type="protein sequence ID" value="CJA04612.1"/>
    <property type="gene ID" value="WBGene00123816"/>
</dbReference>
<evidence type="ECO:0000313" key="6">
    <source>
        <dbReference type="EnsemblMetazoa" id="CJA04612.1"/>
    </source>
</evidence>
<accession>A0A8R1HKU5</accession>
<dbReference type="PANTHER" id="PTHR19423:SF2">
    <property type="entry name" value="GUANINE NUCLEOTIDE EXCHANGE FACTOR REI-1"/>
    <property type="match status" value="1"/>
</dbReference>
<name>A0A8R1HKU5_CAEJA</name>
<keyword evidence="3" id="KW-0344">Guanine-nucleotide releasing factor</keyword>
<dbReference type="GO" id="GO:0000139">
    <property type="term" value="C:Golgi membrane"/>
    <property type="evidence" value="ECO:0007669"/>
    <property type="project" value="UniProtKB-SubCell"/>
</dbReference>
<dbReference type="PANTHER" id="PTHR19423">
    <property type="entry name" value="SH3 DOMAIN-BINDING PROTEIN 5"/>
    <property type="match status" value="1"/>
</dbReference>
<keyword evidence="2 3" id="KW-0175">Coiled coil</keyword>
<dbReference type="InterPro" id="IPR007940">
    <property type="entry name" value="SH3BP5"/>
</dbReference>
<reference evidence="6" key="2">
    <citation type="submission" date="2022-06" db="UniProtKB">
        <authorList>
            <consortium name="EnsemblMetazoa"/>
        </authorList>
    </citation>
    <scope>IDENTIFICATION</scope>
    <source>
        <strain evidence="6">DF5081</strain>
    </source>
</reference>
<comment type="function">
    <text evidence="3">Guanine nucleotide exchange factor for Rab GTPase Rab-11.1.</text>
</comment>
<feature type="region of interest" description="Disordered" evidence="5">
    <location>
        <begin position="222"/>
        <end position="251"/>
    </location>
</feature>
<protein>
    <recommendedName>
        <fullName evidence="3">Guanine nucleotide exchange factor rei</fullName>
    </recommendedName>
</protein>
<dbReference type="GO" id="GO:0017124">
    <property type="term" value="F:SH3 domain binding"/>
    <property type="evidence" value="ECO:0007669"/>
    <property type="project" value="UniProtKB-UniRule"/>
</dbReference>
<keyword evidence="3" id="KW-0963">Cytoplasm</keyword>
<dbReference type="GO" id="GO:0004860">
    <property type="term" value="F:protein kinase inhibitor activity"/>
    <property type="evidence" value="ECO:0007669"/>
    <property type="project" value="TreeGrafter"/>
</dbReference>
<feature type="coiled-coil region" evidence="4">
    <location>
        <begin position="12"/>
        <end position="39"/>
    </location>
</feature>
<feature type="compositionally biased region" description="Polar residues" evidence="5">
    <location>
        <begin position="229"/>
        <end position="242"/>
    </location>
</feature>
<sequence length="251" mass="28916">MEEAGDPQMMSIRRQLENLNDATDDINSYEMKLEHVKKQFCETQLIFNREISGIPNKLAKHISKARPFFDLKSREPNLRRFAQQAAALFERQKTVVEMAREQLTILHSSLNNNDEMDAEKKYIDVIEQQLELVNEAEAECAEAERAHAARVRDLLQLETTLRRLLQENGPSIKKARPYYDRKEVLTKTMNSQIELMSILENEVQDRKDSYSTSMRALEQISEQIHQERSSQNSLAQAVSDTSSDVESDGLG</sequence>
<reference evidence="7" key="1">
    <citation type="submission" date="2010-08" db="EMBL/GenBank/DDBJ databases">
        <authorList>
            <consortium name="Caenorhabditis japonica Sequencing Consortium"/>
            <person name="Wilson R.K."/>
        </authorList>
    </citation>
    <scope>NUCLEOTIDE SEQUENCE [LARGE SCALE GENOMIC DNA]</scope>
    <source>
        <strain evidence="7">DF5081</strain>
    </source>
</reference>
<proteinExistence type="inferred from homology"/>
<evidence type="ECO:0000313" key="7">
    <source>
        <dbReference type="Proteomes" id="UP000005237"/>
    </source>
</evidence>
<dbReference type="AlphaFoldDB" id="A0A8R1HKU5"/>
<organism evidence="6 7">
    <name type="scientific">Caenorhabditis japonica</name>
    <dbReference type="NCBI Taxonomy" id="281687"/>
    <lineage>
        <taxon>Eukaryota</taxon>
        <taxon>Metazoa</taxon>
        <taxon>Ecdysozoa</taxon>
        <taxon>Nematoda</taxon>
        <taxon>Chromadorea</taxon>
        <taxon>Rhabditida</taxon>
        <taxon>Rhabditina</taxon>
        <taxon>Rhabditomorpha</taxon>
        <taxon>Rhabditoidea</taxon>
        <taxon>Rhabditidae</taxon>
        <taxon>Peloderinae</taxon>
        <taxon>Caenorhabditis</taxon>
    </lineage>
</organism>
<dbReference type="OMA" id="DINSYEM"/>
<evidence type="ECO:0000256" key="2">
    <source>
        <dbReference type="ARBA" id="ARBA00023054"/>
    </source>
</evidence>
<dbReference type="GO" id="GO:0035556">
    <property type="term" value="P:intracellular signal transduction"/>
    <property type="evidence" value="ECO:0007669"/>
    <property type="project" value="UniProtKB-UniRule"/>
</dbReference>
<evidence type="ECO:0000256" key="5">
    <source>
        <dbReference type="SAM" id="MobiDB-lite"/>
    </source>
</evidence>
<dbReference type="Pfam" id="PF05276">
    <property type="entry name" value="SH3BP5"/>
    <property type="match status" value="1"/>
</dbReference>
<evidence type="ECO:0000256" key="1">
    <source>
        <dbReference type="ARBA" id="ARBA00007796"/>
    </source>
</evidence>
<dbReference type="GO" id="GO:0005085">
    <property type="term" value="F:guanyl-nucleotide exchange factor activity"/>
    <property type="evidence" value="ECO:0007669"/>
    <property type="project" value="UniProtKB-UniRule"/>
</dbReference>
<comment type="subunit">
    <text evidence="3">Binds preferentially to the GDP-bound form of rab-11.1.</text>
</comment>
<dbReference type="Proteomes" id="UP000005237">
    <property type="component" value="Unassembled WGS sequence"/>
</dbReference>
<keyword evidence="7" id="KW-1185">Reference proteome</keyword>
<comment type="subcellular location">
    <subcellularLocation>
        <location evidence="3">Cytoplasmic granule</location>
    </subcellularLocation>
    <subcellularLocation>
        <location evidence="3">Golgi apparatus membrane</location>
    </subcellularLocation>
    <text evidence="3">Localizes to cytoplasmic granules and to Golgi apparatus membrane in growing oocytes. Co-localizes with rab-11.1 at Golgi apparatus membrane in embryos.</text>
</comment>
<evidence type="ECO:0000256" key="4">
    <source>
        <dbReference type="SAM" id="Coils"/>
    </source>
</evidence>
<evidence type="ECO:0000256" key="3">
    <source>
        <dbReference type="RuleBase" id="RU369054"/>
    </source>
</evidence>